<name>A0A078B3H0_STYLE</name>
<dbReference type="AlphaFoldDB" id="A0A078B3H0"/>
<accession>A0A078B3H0</accession>
<organism evidence="1 2">
    <name type="scientific">Stylonychia lemnae</name>
    <name type="common">Ciliate</name>
    <dbReference type="NCBI Taxonomy" id="5949"/>
    <lineage>
        <taxon>Eukaryota</taxon>
        <taxon>Sar</taxon>
        <taxon>Alveolata</taxon>
        <taxon>Ciliophora</taxon>
        <taxon>Intramacronucleata</taxon>
        <taxon>Spirotrichea</taxon>
        <taxon>Stichotrichia</taxon>
        <taxon>Sporadotrichida</taxon>
        <taxon>Oxytrichidae</taxon>
        <taxon>Stylonychinae</taxon>
        <taxon>Stylonychia</taxon>
    </lineage>
</organism>
<protein>
    <submittedName>
        <fullName evidence="1">Uncharacterized protein</fullName>
    </submittedName>
</protein>
<dbReference type="InParanoid" id="A0A078B3H0"/>
<dbReference type="EMBL" id="CCKQ01016908">
    <property type="protein sequence ID" value="CDW88801.1"/>
    <property type="molecule type" value="Genomic_DNA"/>
</dbReference>
<evidence type="ECO:0000313" key="1">
    <source>
        <dbReference type="EMBL" id="CDW88801.1"/>
    </source>
</evidence>
<proteinExistence type="predicted"/>
<reference evidence="1 2" key="1">
    <citation type="submission" date="2014-06" db="EMBL/GenBank/DDBJ databases">
        <authorList>
            <person name="Swart Estienne"/>
        </authorList>
    </citation>
    <scope>NUCLEOTIDE SEQUENCE [LARGE SCALE GENOMIC DNA]</scope>
    <source>
        <strain evidence="1 2">130c</strain>
    </source>
</reference>
<gene>
    <name evidence="1" type="primary">Contig4503.g4811</name>
    <name evidence="1" type="ORF">STYLEM_17926</name>
</gene>
<keyword evidence="2" id="KW-1185">Reference proteome</keyword>
<evidence type="ECO:0000313" key="2">
    <source>
        <dbReference type="Proteomes" id="UP000039865"/>
    </source>
</evidence>
<sequence length="268" mass="32001">MFKINQYGFIYEGITFWNWEFFPQLYVTFFDDRLSQITEIIALGGRNLITIENSASNSKRPSVTLSLRFDLERKGEQSQIYPVYFDQKFDLLVMASDKNGYYLLKISYATPTTKRVQWLSKYEKIQTEYQCWQLALTLKIILDSDGLSYLNMYRMTSDLKQIYIGYLRKNPTSYDYLRFKHGIPEGFKKHIRINNYVGAFFGIRIHEFNGVQLQQNLNFINSGNNSCKELLFKEYKYYIFQHFYGNRLRLTSANFVNVNINEKRINFY</sequence>
<dbReference type="Proteomes" id="UP000039865">
    <property type="component" value="Unassembled WGS sequence"/>
</dbReference>